<evidence type="ECO:0000259" key="2">
    <source>
        <dbReference type="Pfam" id="PF07282"/>
    </source>
</evidence>
<dbReference type="EMBL" id="AWQQ01000079">
    <property type="protein sequence ID" value="PHJ37789.1"/>
    <property type="molecule type" value="Genomic_DNA"/>
</dbReference>
<feature type="domain" description="Cas12f1-like TNB" evidence="2">
    <location>
        <begin position="366"/>
        <end position="424"/>
    </location>
</feature>
<dbReference type="InterPro" id="IPR010095">
    <property type="entry name" value="Cas12f1-like_TNB"/>
</dbReference>
<dbReference type="Proteomes" id="UP000222564">
    <property type="component" value="Unassembled WGS sequence"/>
</dbReference>
<organism evidence="3 4">
    <name type="scientific">Desulforamulus profundi</name>
    <dbReference type="NCBI Taxonomy" id="1383067"/>
    <lineage>
        <taxon>Bacteria</taxon>
        <taxon>Bacillati</taxon>
        <taxon>Bacillota</taxon>
        <taxon>Clostridia</taxon>
        <taxon>Eubacteriales</taxon>
        <taxon>Peptococcaceae</taxon>
        <taxon>Desulforamulus</taxon>
    </lineage>
</organism>
<evidence type="ECO:0000313" key="3">
    <source>
        <dbReference type="EMBL" id="PHJ37789.1"/>
    </source>
</evidence>
<accession>A0A2C6M9G7</accession>
<gene>
    <name evidence="3" type="ORF">P378_13895</name>
</gene>
<reference evidence="3 4" key="1">
    <citation type="submission" date="2013-09" db="EMBL/GenBank/DDBJ databases">
        <title>Biodegradation of hydrocarbons in the deep terrestrial subsurface : characterization of a microbial consortium composed of two Desulfotomaculum species originating from a deep geological formation.</title>
        <authorList>
            <person name="Aullo T."/>
            <person name="Berlendis S."/>
            <person name="Lascourreges J.-F."/>
            <person name="Dessort D."/>
            <person name="Saint-Laurent S."/>
            <person name="Schraauwers B."/>
            <person name="Mas J."/>
            <person name="Magot M."/>
            <person name="Ranchou-Peyruse A."/>
        </authorList>
    </citation>
    <scope>NUCLEOTIDE SEQUENCE [LARGE SCALE GENOMIC DNA]</scope>
    <source>
        <strain evidence="3 4">Bs107</strain>
    </source>
</reference>
<dbReference type="AlphaFoldDB" id="A0A2C6M9G7"/>
<name>A0A2C6M9G7_9FIRM</name>
<proteinExistence type="predicted"/>
<keyword evidence="4" id="KW-1185">Reference proteome</keyword>
<dbReference type="NCBIfam" id="NF040570">
    <property type="entry name" value="guided_TnpB"/>
    <property type="match status" value="1"/>
</dbReference>
<dbReference type="Pfam" id="PF07282">
    <property type="entry name" value="Cas12f1-like_TNB"/>
    <property type="match status" value="1"/>
</dbReference>
<sequence length="425" mass="49473">MIRTYQLKHQANKSKQTKIKAVLDEYRVLASKITVRQWYLFFTKGGFNKNAYIKHLTTKLSERYKQTCQYQIVGLLESFVSNRKNNFVDIVCHSSLDESAKVDLLYINKYGLWFNSSVKIPVFNEKGKKIKDQYRDIEPEIIKLARKIFKHILSRHRKPTMGRINMALDQKVAVIKTRNNNGAKKFDYWVRLSTLDKGKPVYIPVQSNEYFEDIPGQLKNFCQFNLTKEGKITIFFIKDKPKSKEYKPLTPKIALDLGLKSIFTTDRGDLFGRKFYETLLKYDGIITELARNRQKQGLKVRSPRYDRLVSKLRSYLKNDICRIVNRIVKLYCPKEIVIEKLNFQNPNLSRRLNRLLSRFGKAVITAKLDAAAEEYGIKVTYVNPAYTSQTCNSCGYVDKSNRSTQAEFVCRYCGYKTHADVNGAT</sequence>
<keyword evidence="1" id="KW-0238">DNA-binding</keyword>
<evidence type="ECO:0000256" key="1">
    <source>
        <dbReference type="ARBA" id="ARBA00023125"/>
    </source>
</evidence>
<evidence type="ECO:0000313" key="4">
    <source>
        <dbReference type="Proteomes" id="UP000222564"/>
    </source>
</evidence>
<dbReference type="GO" id="GO:0003677">
    <property type="term" value="F:DNA binding"/>
    <property type="evidence" value="ECO:0007669"/>
    <property type="project" value="UniProtKB-KW"/>
</dbReference>
<comment type="caution">
    <text evidence="3">The sequence shown here is derived from an EMBL/GenBank/DDBJ whole genome shotgun (WGS) entry which is preliminary data.</text>
</comment>
<dbReference type="RefSeq" id="WP_180261091.1">
    <property type="nucleotide sequence ID" value="NZ_AWQQ01000079.1"/>
</dbReference>
<dbReference type="NCBIfam" id="TIGR01766">
    <property type="entry name" value="IS200/IS605 family accessory protein TnpB-like domain"/>
    <property type="match status" value="1"/>
</dbReference>
<protein>
    <submittedName>
        <fullName evidence="3">Transposase IS605</fullName>
    </submittedName>
</protein>